<gene>
    <name evidence="2" type="ORF">P167DRAFT_570293</name>
</gene>
<name>A0A3N4L4U4_9PEZI</name>
<dbReference type="Proteomes" id="UP000277580">
    <property type="component" value="Unassembled WGS sequence"/>
</dbReference>
<accession>A0A3N4L4U4</accession>
<evidence type="ECO:0000313" key="3">
    <source>
        <dbReference type="Proteomes" id="UP000277580"/>
    </source>
</evidence>
<organism evidence="2 3">
    <name type="scientific">Morchella conica CCBAS932</name>
    <dbReference type="NCBI Taxonomy" id="1392247"/>
    <lineage>
        <taxon>Eukaryota</taxon>
        <taxon>Fungi</taxon>
        <taxon>Dikarya</taxon>
        <taxon>Ascomycota</taxon>
        <taxon>Pezizomycotina</taxon>
        <taxon>Pezizomycetes</taxon>
        <taxon>Pezizales</taxon>
        <taxon>Morchellaceae</taxon>
        <taxon>Morchella</taxon>
    </lineage>
</organism>
<feature type="region of interest" description="Disordered" evidence="1">
    <location>
        <begin position="1"/>
        <end position="79"/>
    </location>
</feature>
<keyword evidence="3" id="KW-1185">Reference proteome</keyword>
<sequence>MGRFRDSISSLLSRSSRKNVNQEEKTDPSTPRKMLRSKSDKISTSTKKPVIEKKRSFSVITTRSRSRSTPTTSPTDIPQTPRFNVVEARIYTKGERNDYHYSPVPEIKIIPRFQIRVDPPDNIPYTMSLEQQEEEHPNAMGGSVIHSSAVITPPASPKLAQSGFQKPQLKIDTTAIKYTESWTTTPPSPPSSICSPVALILQSPTRAPPSPPAPTLSPILRASDDILINIFSNLDSLSSMSSLARTHSRFHDVLEPNKLYVLRGIVNNISMPAHGLLELLRNTDTCTAKSYIEDYIFSFEVVSTLKALIQLRCRYFLNSGKMDFHNQRAEQAFDDALYNIWTFCIVFKGRVGEKYLERQAEWWRRRNMSMRGLLDVLEIWGCLGVLLRPFVDAPELARRHGVIENRPMSSTYVTEVMVELEQWISYLQTQGLDTIALIVTSPETDHNKRYAIVIAKGLNKWRTKGHQKKPYAMFLKDSASRVYKELSLVQNVPTFIGDSWGPTTDV</sequence>
<evidence type="ECO:0008006" key="4">
    <source>
        <dbReference type="Google" id="ProtNLM"/>
    </source>
</evidence>
<feature type="compositionally biased region" description="Low complexity" evidence="1">
    <location>
        <begin position="61"/>
        <end position="75"/>
    </location>
</feature>
<reference evidence="2 3" key="1">
    <citation type="journal article" date="2018" name="Nat. Ecol. Evol.">
        <title>Pezizomycetes genomes reveal the molecular basis of ectomycorrhizal truffle lifestyle.</title>
        <authorList>
            <person name="Murat C."/>
            <person name="Payen T."/>
            <person name="Noel B."/>
            <person name="Kuo A."/>
            <person name="Morin E."/>
            <person name="Chen J."/>
            <person name="Kohler A."/>
            <person name="Krizsan K."/>
            <person name="Balestrini R."/>
            <person name="Da Silva C."/>
            <person name="Montanini B."/>
            <person name="Hainaut M."/>
            <person name="Levati E."/>
            <person name="Barry K.W."/>
            <person name="Belfiori B."/>
            <person name="Cichocki N."/>
            <person name="Clum A."/>
            <person name="Dockter R.B."/>
            <person name="Fauchery L."/>
            <person name="Guy J."/>
            <person name="Iotti M."/>
            <person name="Le Tacon F."/>
            <person name="Lindquist E.A."/>
            <person name="Lipzen A."/>
            <person name="Malagnac F."/>
            <person name="Mello A."/>
            <person name="Molinier V."/>
            <person name="Miyauchi S."/>
            <person name="Poulain J."/>
            <person name="Riccioni C."/>
            <person name="Rubini A."/>
            <person name="Sitrit Y."/>
            <person name="Splivallo R."/>
            <person name="Traeger S."/>
            <person name="Wang M."/>
            <person name="Zifcakova L."/>
            <person name="Wipf D."/>
            <person name="Zambonelli A."/>
            <person name="Paolocci F."/>
            <person name="Nowrousian M."/>
            <person name="Ottonello S."/>
            <person name="Baldrian P."/>
            <person name="Spatafora J.W."/>
            <person name="Henrissat B."/>
            <person name="Nagy L.G."/>
            <person name="Aury J.M."/>
            <person name="Wincker P."/>
            <person name="Grigoriev I.V."/>
            <person name="Bonfante P."/>
            <person name="Martin F.M."/>
        </authorList>
    </citation>
    <scope>NUCLEOTIDE SEQUENCE [LARGE SCALE GENOMIC DNA]</scope>
    <source>
        <strain evidence="2 3">CCBAS932</strain>
    </source>
</reference>
<dbReference type="EMBL" id="ML119108">
    <property type="protein sequence ID" value="RPB16522.1"/>
    <property type="molecule type" value="Genomic_DNA"/>
</dbReference>
<dbReference type="InParanoid" id="A0A3N4L4U4"/>
<dbReference type="OrthoDB" id="5376710at2759"/>
<proteinExistence type="predicted"/>
<dbReference type="STRING" id="1392247.A0A3N4L4U4"/>
<protein>
    <recommendedName>
        <fullName evidence="4">F-box domain-containing protein</fullName>
    </recommendedName>
</protein>
<evidence type="ECO:0000313" key="2">
    <source>
        <dbReference type="EMBL" id="RPB16522.1"/>
    </source>
</evidence>
<evidence type="ECO:0000256" key="1">
    <source>
        <dbReference type="SAM" id="MobiDB-lite"/>
    </source>
</evidence>
<dbReference type="AlphaFoldDB" id="A0A3N4L4U4"/>